<dbReference type="GO" id="GO:0005762">
    <property type="term" value="C:mitochondrial large ribosomal subunit"/>
    <property type="evidence" value="ECO:0007669"/>
    <property type="project" value="TreeGrafter"/>
</dbReference>
<comment type="caution">
    <text evidence="1">The sequence shown here is derived from an EMBL/GenBank/DDBJ whole genome shotgun (WGS) entry which is preliminary data.</text>
</comment>
<name>A0AAE1QQY6_9SOLA</name>
<dbReference type="GO" id="GO:0003735">
    <property type="term" value="F:structural constituent of ribosome"/>
    <property type="evidence" value="ECO:0007669"/>
    <property type="project" value="InterPro"/>
</dbReference>
<dbReference type="PANTHER" id="PTHR13528:SF2">
    <property type="entry name" value="LARGE RIBOSOMAL SUBUNIT PROTEIN BL28M"/>
    <property type="match status" value="1"/>
</dbReference>
<organism evidence="1 2">
    <name type="scientific">Anisodus tanguticus</name>
    <dbReference type="NCBI Taxonomy" id="243964"/>
    <lineage>
        <taxon>Eukaryota</taxon>
        <taxon>Viridiplantae</taxon>
        <taxon>Streptophyta</taxon>
        <taxon>Embryophyta</taxon>
        <taxon>Tracheophyta</taxon>
        <taxon>Spermatophyta</taxon>
        <taxon>Magnoliopsida</taxon>
        <taxon>eudicotyledons</taxon>
        <taxon>Gunneridae</taxon>
        <taxon>Pentapetalae</taxon>
        <taxon>asterids</taxon>
        <taxon>lamiids</taxon>
        <taxon>Solanales</taxon>
        <taxon>Solanaceae</taxon>
        <taxon>Solanoideae</taxon>
        <taxon>Hyoscyameae</taxon>
        <taxon>Anisodus</taxon>
    </lineage>
</organism>
<gene>
    <name evidence="1" type="ORF">RND71_042480</name>
</gene>
<accession>A0AAE1QQY6</accession>
<dbReference type="PANTHER" id="PTHR13528">
    <property type="entry name" value="39S RIBOSOMAL PROTEIN L28, MITOCHONDRIAL"/>
    <property type="match status" value="1"/>
</dbReference>
<protein>
    <submittedName>
        <fullName evidence="1">Uncharacterized protein</fullName>
    </submittedName>
</protein>
<dbReference type="AlphaFoldDB" id="A0AAE1QQY6"/>
<dbReference type="EMBL" id="JAVYJV010000024">
    <property type="protein sequence ID" value="KAK4337993.1"/>
    <property type="molecule type" value="Genomic_DNA"/>
</dbReference>
<reference evidence="1" key="1">
    <citation type="submission" date="2023-12" db="EMBL/GenBank/DDBJ databases">
        <title>Genome assembly of Anisodus tanguticus.</title>
        <authorList>
            <person name="Wang Y.-J."/>
        </authorList>
    </citation>
    <scope>NUCLEOTIDE SEQUENCE</scope>
    <source>
        <strain evidence="1">KB-2021</strain>
        <tissue evidence="1">Leaf</tissue>
    </source>
</reference>
<dbReference type="Proteomes" id="UP001291623">
    <property type="component" value="Unassembled WGS sequence"/>
</dbReference>
<proteinExistence type="predicted"/>
<dbReference type="InterPro" id="IPR026569">
    <property type="entry name" value="Ribosomal_bL28"/>
</dbReference>
<evidence type="ECO:0000313" key="2">
    <source>
        <dbReference type="Proteomes" id="UP001291623"/>
    </source>
</evidence>
<keyword evidence="2" id="KW-1185">Reference proteome</keyword>
<evidence type="ECO:0000313" key="1">
    <source>
        <dbReference type="EMBL" id="KAK4337993.1"/>
    </source>
</evidence>
<sequence length="84" mass="9506">MSMENHIPILLPKPYSICTRILQICEEMAFRSREMMKNLASGVKQQLEKCVPNTKVVMGRAQRGLFAGRHIQFGNRVSEKGGNT</sequence>